<accession>A0A9N7VHB3</accession>
<gene>
    <name evidence="1" type="ORF">PLEPLA_LOCUS37660</name>
</gene>
<reference evidence="1" key="1">
    <citation type="submission" date="2020-03" db="EMBL/GenBank/DDBJ databases">
        <authorList>
            <person name="Weist P."/>
        </authorList>
    </citation>
    <scope>NUCLEOTIDE SEQUENCE</scope>
</reference>
<proteinExistence type="predicted"/>
<name>A0A9N7VHB3_PLEPL</name>
<dbReference type="EMBL" id="CADEAL010004035">
    <property type="protein sequence ID" value="CAB1449974.1"/>
    <property type="molecule type" value="Genomic_DNA"/>
</dbReference>
<dbReference type="AlphaFoldDB" id="A0A9N7VHB3"/>
<comment type="caution">
    <text evidence="1">The sequence shown here is derived from an EMBL/GenBank/DDBJ whole genome shotgun (WGS) entry which is preliminary data.</text>
</comment>
<dbReference type="Proteomes" id="UP001153269">
    <property type="component" value="Unassembled WGS sequence"/>
</dbReference>
<evidence type="ECO:0000313" key="1">
    <source>
        <dbReference type="EMBL" id="CAB1449974.1"/>
    </source>
</evidence>
<keyword evidence="2" id="KW-1185">Reference proteome</keyword>
<protein>
    <submittedName>
        <fullName evidence="1">Uncharacterized protein</fullName>
    </submittedName>
</protein>
<organism evidence="1 2">
    <name type="scientific">Pleuronectes platessa</name>
    <name type="common">European plaice</name>
    <dbReference type="NCBI Taxonomy" id="8262"/>
    <lineage>
        <taxon>Eukaryota</taxon>
        <taxon>Metazoa</taxon>
        <taxon>Chordata</taxon>
        <taxon>Craniata</taxon>
        <taxon>Vertebrata</taxon>
        <taxon>Euteleostomi</taxon>
        <taxon>Actinopterygii</taxon>
        <taxon>Neopterygii</taxon>
        <taxon>Teleostei</taxon>
        <taxon>Neoteleostei</taxon>
        <taxon>Acanthomorphata</taxon>
        <taxon>Carangaria</taxon>
        <taxon>Pleuronectiformes</taxon>
        <taxon>Pleuronectoidei</taxon>
        <taxon>Pleuronectidae</taxon>
        <taxon>Pleuronectes</taxon>
    </lineage>
</organism>
<evidence type="ECO:0000313" key="2">
    <source>
        <dbReference type="Proteomes" id="UP001153269"/>
    </source>
</evidence>
<sequence>MAVSRFRGGILWKMRSKRQITSTGLDPDSLPAATVPWAAPARPRLQLSVAAASRDQLQLVKAGRRDAGRARDEAWRRSVCQEEPASAWWFWYHPPCQTPLLEESSHFRLRSPEVFASPDMKPDSVTIARGWSQRSGVGRVPGSTIILLRESSDPGDGRLSDRGQLSLRWRTNLSVVGYTNHHGDPAARLSSPACVAHFRKNPGRQSARLCGDDERKLFTSLLCRSEQHVIFTEASLQKIVAAAVSPRGLKETPPAVHLAFEEKSNLNIYETKNCKPQERLAEHARSSPGYNLLHICRDSHVHTGELGPPHPSFPDMLCIKSRDLLVTAALLVLFISTRPSLVHALS</sequence>